<sequence length="458" mass="50723">MKNVNTYKNYFFILMLNLVYNLGCAPDKNFETPDNLCNADLVATISLEDLKNIYVDGVIEIQEDLVLEAIVISSDKEGNFFSVLHCQDKPINPSGGIQLEVDLQNLHLQYPVGSKVFIKLKGLYLGKSKDTYKIGGLFTSFGNLSVGRLPALSLKEHVFLSCEEQQELEPTVIEIPQISDQLINTLVRFNDVEFLEEELQLTFAEEKEETGRTLQSCDEDILKLVNSGYSNFYDSILPNLNGTITGVLSKSSKDYQLIIRSLDDLNFNKERCVEEITEFTSDAIFISELADPNNTSLGRFVELYNASDSTLVLNKWTLQRYTNGNIEVSSEVNLSGLEVAPQSTIVIAPSADNFNSIYGFLPNLEVGINSPADSNGDDNLILVDPFGKIIDVFGVVGEDGSGTNHEFEDGRAVRKSEVQNGNPVYDFSEWIITNDSGEDGTINNPGVAPESYTPGVHN</sequence>
<dbReference type="InterPro" id="IPR043744">
    <property type="entry name" value="DUF5689"/>
</dbReference>
<protein>
    <submittedName>
        <fullName evidence="3">Lamin tail-like protein</fullName>
    </submittedName>
</protein>
<dbReference type="EMBL" id="RBIQ01000007">
    <property type="protein sequence ID" value="RKR15017.1"/>
    <property type="molecule type" value="Genomic_DNA"/>
</dbReference>
<feature type="domain" description="LTD" evidence="2">
    <location>
        <begin position="275"/>
        <end position="397"/>
    </location>
</feature>
<evidence type="ECO:0000259" key="2">
    <source>
        <dbReference type="PROSITE" id="PS51841"/>
    </source>
</evidence>
<organism evidence="3 4">
    <name type="scientific">Maribacter vaceletii</name>
    <dbReference type="NCBI Taxonomy" id="1206816"/>
    <lineage>
        <taxon>Bacteria</taxon>
        <taxon>Pseudomonadati</taxon>
        <taxon>Bacteroidota</taxon>
        <taxon>Flavobacteriia</taxon>
        <taxon>Flavobacteriales</taxon>
        <taxon>Flavobacteriaceae</taxon>
        <taxon>Maribacter</taxon>
    </lineage>
</organism>
<gene>
    <name evidence="3" type="ORF">CLV91_1099</name>
</gene>
<accession>A0A495EGG1</accession>
<dbReference type="Pfam" id="PF18942">
    <property type="entry name" value="DUF5689"/>
    <property type="match status" value="1"/>
</dbReference>
<comment type="caution">
    <text evidence="3">The sequence shown here is derived from an EMBL/GenBank/DDBJ whole genome shotgun (WGS) entry which is preliminary data.</text>
</comment>
<reference evidence="3 4" key="1">
    <citation type="submission" date="2018-10" db="EMBL/GenBank/DDBJ databases">
        <title>Genomic Encyclopedia of Archaeal and Bacterial Type Strains, Phase II (KMG-II): from individual species to whole genera.</title>
        <authorList>
            <person name="Goeker M."/>
        </authorList>
    </citation>
    <scope>NUCLEOTIDE SEQUENCE [LARGE SCALE GENOMIC DNA]</scope>
    <source>
        <strain evidence="3 4">DSM 25230</strain>
    </source>
</reference>
<dbReference type="Gene3D" id="2.60.40.1260">
    <property type="entry name" value="Lamin Tail domain"/>
    <property type="match status" value="1"/>
</dbReference>
<evidence type="ECO:0000313" key="4">
    <source>
        <dbReference type="Proteomes" id="UP000269412"/>
    </source>
</evidence>
<evidence type="ECO:0000313" key="3">
    <source>
        <dbReference type="EMBL" id="RKR15017.1"/>
    </source>
</evidence>
<dbReference type="OrthoDB" id="1492759at2"/>
<dbReference type="InterPro" id="IPR036415">
    <property type="entry name" value="Lamin_tail_dom_sf"/>
</dbReference>
<dbReference type="Proteomes" id="UP000269412">
    <property type="component" value="Unassembled WGS sequence"/>
</dbReference>
<dbReference type="SUPFAM" id="SSF74853">
    <property type="entry name" value="Lamin A/C globular tail domain"/>
    <property type="match status" value="1"/>
</dbReference>
<keyword evidence="4" id="KW-1185">Reference proteome</keyword>
<dbReference type="InterPro" id="IPR001322">
    <property type="entry name" value="Lamin_tail_dom"/>
</dbReference>
<name>A0A495EGG1_9FLAO</name>
<dbReference type="Pfam" id="PF00932">
    <property type="entry name" value="LTD"/>
    <property type="match status" value="1"/>
</dbReference>
<evidence type="ECO:0000256" key="1">
    <source>
        <dbReference type="SAM" id="MobiDB-lite"/>
    </source>
</evidence>
<dbReference type="AlphaFoldDB" id="A0A495EGG1"/>
<proteinExistence type="predicted"/>
<feature type="region of interest" description="Disordered" evidence="1">
    <location>
        <begin position="435"/>
        <end position="458"/>
    </location>
</feature>
<dbReference type="PROSITE" id="PS51841">
    <property type="entry name" value="LTD"/>
    <property type="match status" value="1"/>
</dbReference>